<evidence type="ECO:0000313" key="1">
    <source>
        <dbReference type="EMBL" id="CAG9534036.1"/>
    </source>
</evidence>
<organism evidence="1 2">
    <name type="scientific">Cercopithifilaria johnstoni</name>
    <dbReference type="NCBI Taxonomy" id="2874296"/>
    <lineage>
        <taxon>Eukaryota</taxon>
        <taxon>Metazoa</taxon>
        <taxon>Ecdysozoa</taxon>
        <taxon>Nematoda</taxon>
        <taxon>Chromadorea</taxon>
        <taxon>Rhabditida</taxon>
        <taxon>Spirurina</taxon>
        <taxon>Spiruromorpha</taxon>
        <taxon>Filarioidea</taxon>
        <taxon>Onchocercidae</taxon>
        <taxon>Cercopithifilaria</taxon>
    </lineage>
</organism>
<reference evidence="1" key="1">
    <citation type="submission" date="2021-09" db="EMBL/GenBank/DDBJ databases">
        <authorList>
            <consortium name="Pathogen Informatics"/>
        </authorList>
    </citation>
    <scope>NUCLEOTIDE SEQUENCE</scope>
</reference>
<protein>
    <submittedName>
        <fullName evidence="1">Uncharacterized protein</fullName>
    </submittedName>
</protein>
<accession>A0A8J2M2V2</accession>
<proteinExistence type="predicted"/>
<dbReference type="AlphaFoldDB" id="A0A8J2M2V2"/>
<gene>
    <name evidence="1" type="ORF">CJOHNSTONI_LOCUS4213</name>
</gene>
<keyword evidence="2" id="KW-1185">Reference proteome</keyword>
<sequence length="86" mass="9833">MIDAYIIWHQSVIDSFNGLTPYVYKKCRIRDPSHSEESPGGLPGSVTCVEVVWRLGFFFVRGFGMGRVASQPVNMVLYLDYHRSFT</sequence>
<dbReference type="EMBL" id="CAKAEH010001283">
    <property type="protein sequence ID" value="CAG9534036.1"/>
    <property type="molecule type" value="Genomic_DNA"/>
</dbReference>
<evidence type="ECO:0000313" key="2">
    <source>
        <dbReference type="Proteomes" id="UP000746747"/>
    </source>
</evidence>
<dbReference type="Proteomes" id="UP000746747">
    <property type="component" value="Unassembled WGS sequence"/>
</dbReference>
<name>A0A8J2M2V2_9BILA</name>
<comment type="caution">
    <text evidence="1">The sequence shown here is derived from an EMBL/GenBank/DDBJ whole genome shotgun (WGS) entry which is preliminary data.</text>
</comment>